<keyword evidence="1" id="KW-1133">Transmembrane helix</keyword>
<reference evidence="4" key="1">
    <citation type="submission" date="2023-08" db="EMBL/GenBank/DDBJ databases">
        <title>Comparative genomics and taxonomic characterization of three novel marine species of genus Marivirga.</title>
        <authorList>
            <person name="Muhammad N."/>
            <person name="Kim S.-G."/>
        </authorList>
    </citation>
    <scope>NUCLEOTIDE SEQUENCE</scope>
    <source>
        <strain evidence="4">BKB1-2</strain>
    </source>
</reference>
<feature type="domain" description="Two component regulator three Y" evidence="3">
    <location>
        <begin position="742"/>
        <end position="803"/>
    </location>
</feature>
<dbReference type="EMBL" id="CP129968">
    <property type="protein sequence ID" value="WNB17511.1"/>
    <property type="molecule type" value="Genomic_DNA"/>
</dbReference>
<keyword evidence="1" id="KW-0812">Transmembrane</keyword>
<dbReference type="Gene3D" id="2.130.10.10">
    <property type="entry name" value="YVTN repeat-like/Quinoprotein amine dehydrogenase"/>
    <property type="match status" value="1"/>
</dbReference>
<dbReference type="InterPro" id="IPR011123">
    <property type="entry name" value="Y_Y_Y"/>
</dbReference>
<dbReference type="InterPro" id="IPR015943">
    <property type="entry name" value="WD40/YVTN_repeat-like_dom_sf"/>
</dbReference>
<feature type="signal peptide" evidence="2">
    <location>
        <begin position="1"/>
        <end position="19"/>
    </location>
</feature>
<keyword evidence="2" id="KW-0732">Signal</keyword>
<dbReference type="AlphaFoldDB" id="A0AA52EXD9"/>
<gene>
    <name evidence="4" type="ORF">QYS47_34100</name>
</gene>
<evidence type="ECO:0000259" key="3">
    <source>
        <dbReference type="Pfam" id="PF07495"/>
    </source>
</evidence>
<evidence type="ECO:0000256" key="2">
    <source>
        <dbReference type="SAM" id="SignalP"/>
    </source>
</evidence>
<feature type="transmembrane region" description="Helical" evidence="1">
    <location>
        <begin position="843"/>
        <end position="860"/>
    </location>
</feature>
<evidence type="ECO:0000313" key="4">
    <source>
        <dbReference type="EMBL" id="WNB17511.1"/>
    </source>
</evidence>
<dbReference type="RefSeq" id="WP_322346992.1">
    <property type="nucleotide sequence ID" value="NZ_CP129968.2"/>
</dbReference>
<dbReference type="InterPro" id="IPR013783">
    <property type="entry name" value="Ig-like_fold"/>
</dbReference>
<dbReference type="KEGG" id="marp:QYS47_34100"/>
<proteinExistence type="predicted"/>
<feature type="transmembrane region" description="Helical" evidence="1">
    <location>
        <begin position="811"/>
        <end position="831"/>
    </location>
</feature>
<feature type="transmembrane region" description="Helical" evidence="1">
    <location>
        <begin position="872"/>
        <end position="889"/>
    </location>
</feature>
<dbReference type="Proteomes" id="UP001232019">
    <property type="component" value="Chromosome"/>
</dbReference>
<protein>
    <submittedName>
        <fullName evidence="4">Triple tyrosine motif-containing protein</fullName>
    </submittedName>
</protein>
<sequence length="926" mass="108298">MKLKYLLIFLIFNIQALLAQNGDLPLTHYEIPIPSQDLKFNDLKIDNQGRLILAYDKGLLQYDGNSWLKIEINSSPLKFLDINETPFLIAKDGIYTFKEDAFHQNTLHKKVSLSINSSFTDLVYHQNKFYLLIDEEIIVYDEEFNKVDVFRSNLGYKDIFTFDDKLFAFEDNYLLENVEGTWVDLNLYAPENTDFLFSFKGNDILYFAYDNGEFYSFNGKKFETFSDEINQYLSDNFAISGKFYEDKLIISTLSGGVLLIDENSKKISSTIQKYNGLPTNEVSAVTMDLQNGLWLAHPFGLSRASLNIPLSDFQYYPGIEGLPETSILHNGKLWVGTTRGLFYLKEVKDYETLTKKYIEKVKVSSNQKPEDEGDENFFEELFSVENNNAEVEIYIEKELNKFKEIYKEKGIRFLALRRKLNEKEEQLRDSIRKANKGEPKANPEYKTVIKTTNISKLKSIDYEYEKISEIDDHIETLIPFKNSLIAKSNTGIYLIKDFKANKISSLKMINKLYFEVNKNRLWIANDQGLFSLSIKDDNYKVIKHSDHIFNDMLIIRNQLIAVGSNQIEIFDIVENDITSKKKIEISNNFSEELAVFNSGQQIKLLRSDAILDLNLKSFKLKIDSTFENPLKYFLKDQKENMWIISSDNQWTVLNKNIQEQARKWFRILPSIKNINFINDEKIFFISNNRIIEWLSTPLQNYTTPKSFIDGIKIENKWIEDLDKIKLKHNENNLQVLLSTPEYLFTDDIEYQYYVKGLMDEWSGWSKNKEIDFPYIPTGNYKLQIKARTILSNEINNFSLDFKVTPPYWQTWWFYLLEIAFFSILIFISIKLNTTNQSSFLTKTFTFLTLILFLEFIATILENNLEGYVDDSPVYTFIINVILAVSISPIERGISKILVIWNSARSKSLISQMRKNQQKKENEQNQD</sequence>
<accession>A0AA52EXD9</accession>
<organism evidence="4">
    <name type="scientific">Marivirga arenosa</name>
    <dbReference type="NCBI Taxonomy" id="3059076"/>
    <lineage>
        <taxon>Bacteria</taxon>
        <taxon>Pseudomonadati</taxon>
        <taxon>Bacteroidota</taxon>
        <taxon>Cytophagia</taxon>
        <taxon>Cytophagales</taxon>
        <taxon>Marivirgaceae</taxon>
        <taxon>Marivirga</taxon>
    </lineage>
</organism>
<name>A0AA52EXD9_9BACT</name>
<dbReference type="Pfam" id="PF07495">
    <property type="entry name" value="Y_Y_Y"/>
    <property type="match status" value="1"/>
</dbReference>
<evidence type="ECO:0000256" key="1">
    <source>
        <dbReference type="SAM" id="Phobius"/>
    </source>
</evidence>
<dbReference type="Gene3D" id="2.60.40.10">
    <property type="entry name" value="Immunoglobulins"/>
    <property type="match status" value="1"/>
</dbReference>
<keyword evidence="1" id="KW-0472">Membrane</keyword>
<feature type="chain" id="PRO_5041428810" evidence="2">
    <location>
        <begin position="20"/>
        <end position="926"/>
    </location>
</feature>